<evidence type="ECO:0000313" key="1">
    <source>
        <dbReference type="EMBL" id="KAF0022481.1"/>
    </source>
</evidence>
<reference evidence="1 2" key="1">
    <citation type="submission" date="2019-06" db="EMBL/GenBank/DDBJ databases">
        <title>Draft genomes of female and male turbot (Scophthalmus maximus).</title>
        <authorList>
            <person name="Xu H."/>
            <person name="Xu X.-W."/>
            <person name="Shao C."/>
            <person name="Chen S."/>
        </authorList>
    </citation>
    <scope>NUCLEOTIDE SEQUENCE [LARGE SCALE GENOMIC DNA]</scope>
    <source>
        <strain evidence="1">Ysfricsl-2016a</strain>
        <tissue evidence="1">Blood</tissue>
    </source>
</reference>
<evidence type="ECO:0000313" key="2">
    <source>
        <dbReference type="Proteomes" id="UP000438429"/>
    </source>
</evidence>
<dbReference type="EMBL" id="VEVO01000026">
    <property type="protein sequence ID" value="KAF0022481.1"/>
    <property type="molecule type" value="Genomic_DNA"/>
</dbReference>
<dbReference type="AlphaFoldDB" id="A0A6A4RTE2"/>
<comment type="caution">
    <text evidence="1">The sequence shown here is derived from an EMBL/GenBank/DDBJ whole genome shotgun (WGS) entry which is preliminary data.</text>
</comment>
<sequence>MLPAAHGASVGVGVGVGRVTGLTVLCAGLESAAAAVGHRVVVSWDPVFRCGSRKRRGDGFRLREEPLRDYVSLYI</sequence>
<name>A0A6A4RTE2_SCOMX</name>
<dbReference type="Proteomes" id="UP000438429">
    <property type="component" value="Unassembled WGS sequence"/>
</dbReference>
<organism evidence="1 2">
    <name type="scientific">Scophthalmus maximus</name>
    <name type="common">Turbot</name>
    <name type="synonym">Psetta maxima</name>
    <dbReference type="NCBI Taxonomy" id="52904"/>
    <lineage>
        <taxon>Eukaryota</taxon>
        <taxon>Metazoa</taxon>
        <taxon>Chordata</taxon>
        <taxon>Craniata</taxon>
        <taxon>Vertebrata</taxon>
        <taxon>Euteleostomi</taxon>
        <taxon>Actinopterygii</taxon>
        <taxon>Neopterygii</taxon>
        <taxon>Teleostei</taxon>
        <taxon>Neoteleostei</taxon>
        <taxon>Acanthomorphata</taxon>
        <taxon>Carangaria</taxon>
        <taxon>Pleuronectiformes</taxon>
        <taxon>Pleuronectoidei</taxon>
        <taxon>Scophthalmidae</taxon>
        <taxon>Scophthalmus</taxon>
    </lineage>
</organism>
<gene>
    <name evidence="1" type="ORF">F2P81_025294</name>
</gene>
<protein>
    <submittedName>
        <fullName evidence="1">Uncharacterized protein</fullName>
    </submittedName>
</protein>
<accession>A0A6A4RTE2</accession>
<proteinExistence type="predicted"/>